<dbReference type="Proteomes" id="UP000199379">
    <property type="component" value="Unassembled WGS sequence"/>
</dbReference>
<evidence type="ECO:0000259" key="1">
    <source>
        <dbReference type="SMART" id="SM00460"/>
    </source>
</evidence>
<protein>
    <submittedName>
        <fullName evidence="2">Transglutaminase-like enzyme, putative cysteine protease</fullName>
    </submittedName>
</protein>
<dbReference type="STRING" id="1227549.SAMN05444007_102476"/>
<dbReference type="EMBL" id="FNYD01000002">
    <property type="protein sequence ID" value="SEI85413.1"/>
    <property type="molecule type" value="Genomic_DNA"/>
</dbReference>
<name>A0A1H6TZE3_9RHOB</name>
<evidence type="ECO:0000313" key="3">
    <source>
        <dbReference type="Proteomes" id="UP000199379"/>
    </source>
</evidence>
<dbReference type="GO" id="GO:0006508">
    <property type="term" value="P:proteolysis"/>
    <property type="evidence" value="ECO:0007669"/>
    <property type="project" value="UniProtKB-KW"/>
</dbReference>
<dbReference type="Gene3D" id="3.10.620.30">
    <property type="match status" value="1"/>
</dbReference>
<feature type="domain" description="Transglutaminase-like" evidence="1">
    <location>
        <begin position="157"/>
        <end position="221"/>
    </location>
</feature>
<keyword evidence="3" id="KW-1185">Reference proteome</keyword>
<dbReference type="InterPro" id="IPR013589">
    <property type="entry name" value="Bac_transglu_N"/>
</dbReference>
<dbReference type="InterPro" id="IPR038765">
    <property type="entry name" value="Papain-like_cys_pep_sf"/>
</dbReference>
<keyword evidence="2" id="KW-0378">Hydrolase</keyword>
<evidence type="ECO:0000313" key="2">
    <source>
        <dbReference type="EMBL" id="SEI85413.1"/>
    </source>
</evidence>
<proteinExistence type="predicted"/>
<dbReference type="PANTHER" id="PTHR33490:SF6">
    <property type="entry name" value="SLL1049 PROTEIN"/>
    <property type="match status" value="1"/>
</dbReference>
<dbReference type="SMART" id="SM00460">
    <property type="entry name" value="TGc"/>
    <property type="match status" value="1"/>
</dbReference>
<gene>
    <name evidence="2" type="ORF">SAMN05444007_102476</name>
</gene>
<dbReference type="SUPFAM" id="SSF54001">
    <property type="entry name" value="Cysteine proteinases"/>
    <property type="match status" value="1"/>
</dbReference>
<sequence length="265" mass="28761">MRLKIQHSTRYRFETPVNFGLLQLRKTPKSSNQQAVIGWQTRVENGRKELSFEDHHNNATELISFAPGATEMDVISEGEVELTDTAGIVGPHRGPAPLWLYQKDTPLTRAGAGARALLRRIGAEPTLDGLHALVSGIRESIAYEIGVSHTGWDAEDAIAAGRGVCQDHSHVFLVCARELGFPARYVSGYLMLDDQTAQDAMHAWAEAHVDGLGWVGFDVSNGISPDSRYVRVATGLDYADASPVSGTRVGGTGESLEVRIDVAQQ</sequence>
<dbReference type="OrthoDB" id="9804023at2"/>
<reference evidence="2 3" key="1">
    <citation type="submission" date="2016-10" db="EMBL/GenBank/DDBJ databases">
        <authorList>
            <person name="de Groot N.N."/>
        </authorList>
    </citation>
    <scope>NUCLEOTIDE SEQUENCE [LARGE SCALE GENOMIC DNA]</scope>
    <source>
        <strain evidence="2 3">DSM 29340</strain>
    </source>
</reference>
<dbReference type="GO" id="GO:0008233">
    <property type="term" value="F:peptidase activity"/>
    <property type="evidence" value="ECO:0007669"/>
    <property type="project" value="UniProtKB-KW"/>
</dbReference>
<dbReference type="RefSeq" id="WP_092363028.1">
    <property type="nucleotide sequence ID" value="NZ_BMGV01000002.1"/>
</dbReference>
<dbReference type="Pfam" id="PF01841">
    <property type="entry name" value="Transglut_core"/>
    <property type="match status" value="1"/>
</dbReference>
<organism evidence="2 3">
    <name type="scientific">Cribrihabitans marinus</name>
    <dbReference type="NCBI Taxonomy" id="1227549"/>
    <lineage>
        <taxon>Bacteria</taxon>
        <taxon>Pseudomonadati</taxon>
        <taxon>Pseudomonadota</taxon>
        <taxon>Alphaproteobacteria</taxon>
        <taxon>Rhodobacterales</taxon>
        <taxon>Paracoccaceae</taxon>
        <taxon>Cribrihabitans</taxon>
    </lineage>
</organism>
<accession>A0A1H6TZE3</accession>
<dbReference type="AlphaFoldDB" id="A0A1H6TZE3"/>
<keyword evidence="2" id="KW-0645">Protease</keyword>
<dbReference type="PANTHER" id="PTHR33490">
    <property type="entry name" value="BLR5614 PROTEIN-RELATED"/>
    <property type="match status" value="1"/>
</dbReference>
<dbReference type="InterPro" id="IPR002931">
    <property type="entry name" value="Transglutaminase-like"/>
</dbReference>
<dbReference type="Pfam" id="PF08379">
    <property type="entry name" value="Bact_transglu_N"/>
    <property type="match status" value="1"/>
</dbReference>